<dbReference type="InParanoid" id="K0KR18"/>
<protein>
    <submittedName>
        <fullName evidence="2">Uncharacterized protein</fullName>
    </submittedName>
</protein>
<proteinExistence type="predicted"/>
<dbReference type="AlphaFoldDB" id="K0KR18"/>
<dbReference type="HOGENOM" id="CLU_544238_0_0_1"/>
<dbReference type="EMBL" id="CAIF01000200">
    <property type="protein sequence ID" value="CCH45576.1"/>
    <property type="molecule type" value="Genomic_DNA"/>
</dbReference>
<evidence type="ECO:0000313" key="3">
    <source>
        <dbReference type="Proteomes" id="UP000009328"/>
    </source>
</evidence>
<evidence type="ECO:0000256" key="1">
    <source>
        <dbReference type="SAM" id="MobiDB-lite"/>
    </source>
</evidence>
<sequence length="501" mass="58731">MMLSSRLIKRYVPIQAIPTFQYRTKSTSTNHLVSLDKVNPKREDKVLDYKKIKSIASSSSTSLGYSKYLKESGKLQRHQSKLSVTNTSHDKNHIKEFHEALQRDFFKLYKIIETTKYDKDDPQSLTIALMKLWLGFPSTIKTYSNHPSEKVHKETNKENEDDTISIPLHDKTKRKFVGKYLDMGFFEKECDNSSSLDPMVIFENLYTYEKLHLNSPINIMSKYDIQSQILKLIIHPIVNLTNNIVYGKPYFSYRFQVLSNNSVNKRCVYPNILIITDQKNSTEIIFKIESVLPKSITDGNLDLIPGFSQLNQHMTHSKCNNEYKYKLSPEDNTNPDNYDVKNSRSEDDDDVDHELKDHLEFRKKLLDNTELPNLQDIFDEVYIPKESKKLKRFYKVNIPDKKLQKLDVGNGREVQTITVKSAVFKLYFSHCFHIDVDDSKLSSILKKCKSIQIRAYDPIRYLTEDDLKEYIYLDYPIEHDLLDNIFESDYKKLKILIIVIH</sequence>
<feature type="region of interest" description="Disordered" evidence="1">
    <location>
        <begin position="327"/>
        <end position="351"/>
    </location>
</feature>
<organism evidence="2 3">
    <name type="scientific">Wickerhamomyces ciferrii (strain ATCC 14091 / BCRC 22168 / CBS 111 / JCM 3599 / NBRC 0793 / NRRL Y-1031 F-60-10)</name>
    <name type="common">Yeast</name>
    <name type="synonym">Pichia ciferrii</name>
    <dbReference type="NCBI Taxonomy" id="1206466"/>
    <lineage>
        <taxon>Eukaryota</taxon>
        <taxon>Fungi</taxon>
        <taxon>Dikarya</taxon>
        <taxon>Ascomycota</taxon>
        <taxon>Saccharomycotina</taxon>
        <taxon>Saccharomycetes</taxon>
        <taxon>Phaffomycetales</taxon>
        <taxon>Wickerhamomycetaceae</taxon>
        <taxon>Wickerhamomyces</taxon>
    </lineage>
</organism>
<accession>K0KR18</accession>
<name>K0KR18_WICCF</name>
<dbReference type="Proteomes" id="UP000009328">
    <property type="component" value="Unassembled WGS sequence"/>
</dbReference>
<reference evidence="2 3" key="1">
    <citation type="journal article" date="2012" name="Eukaryot. Cell">
        <title>Draft genome sequence of Wickerhamomyces ciferrii NRRL Y-1031 F-60-10.</title>
        <authorList>
            <person name="Schneider J."/>
            <person name="Andrea H."/>
            <person name="Blom J."/>
            <person name="Jaenicke S."/>
            <person name="Ruckert C."/>
            <person name="Schorsch C."/>
            <person name="Szczepanowski R."/>
            <person name="Farwick M."/>
            <person name="Goesmann A."/>
            <person name="Puhler A."/>
            <person name="Schaffer S."/>
            <person name="Tauch A."/>
            <person name="Kohler T."/>
            <person name="Brinkrolf K."/>
        </authorList>
    </citation>
    <scope>NUCLEOTIDE SEQUENCE [LARGE SCALE GENOMIC DNA]</scope>
    <source>
        <strain evidence="3">ATCC 14091 / BCRC 22168 / CBS 111 / JCM 3599 / NBRC 0793 / NRRL Y-1031 F-60-10</strain>
    </source>
</reference>
<evidence type="ECO:0000313" key="2">
    <source>
        <dbReference type="EMBL" id="CCH45576.1"/>
    </source>
</evidence>
<comment type="caution">
    <text evidence="2">The sequence shown here is derived from an EMBL/GenBank/DDBJ whole genome shotgun (WGS) entry which is preliminary data.</text>
</comment>
<gene>
    <name evidence="2" type="ORF">BN7_5158</name>
</gene>
<keyword evidence="3" id="KW-1185">Reference proteome</keyword>